<name>A0AAX6IFK1_IRIPA</name>
<sequence length="53" mass="6028">MTLLLQVNEVQGLQFKKNESIRHIFFECDLSWQIWSEQSRVLGGCDSGKGVGD</sequence>
<protein>
    <submittedName>
        <fullName evidence="1">S-norcoclaurine synthase 1-like</fullName>
    </submittedName>
</protein>
<dbReference type="EMBL" id="JANAVB010002199">
    <property type="protein sequence ID" value="KAJ6851627.1"/>
    <property type="molecule type" value="Genomic_DNA"/>
</dbReference>
<reference evidence="1" key="2">
    <citation type="submission" date="2023-04" db="EMBL/GenBank/DDBJ databases">
        <authorList>
            <person name="Bruccoleri R.E."/>
            <person name="Oakeley E.J."/>
            <person name="Faust A.-M."/>
            <person name="Dessus-Babus S."/>
            <person name="Altorfer M."/>
            <person name="Burckhardt D."/>
            <person name="Oertli M."/>
            <person name="Naumann U."/>
            <person name="Petersen F."/>
            <person name="Wong J."/>
        </authorList>
    </citation>
    <scope>NUCLEOTIDE SEQUENCE</scope>
    <source>
        <strain evidence="1">GSM-AAB239-AS_SAM_17_03QT</strain>
        <tissue evidence="1">Leaf</tissue>
    </source>
</reference>
<reference evidence="1" key="1">
    <citation type="journal article" date="2023" name="GigaByte">
        <title>Genome assembly of the bearded iris, Iris pallida Lam.</title>
        <authorList>
            <person name="Bruccoleri R.E."/>
            <person name="Oakeley E.J."/>
            <person name="Faust A.M.E."/>
            <person name="Altorfer M."/>
            <person name="Dessus-Babus S."/>
            <person name="Burckhardt D."/>
            <person name="Oertli M."/>
            <person name="Naumann U."/>
            <person name="Petersen F."/>
            <person name="Wong J."/>
        </authorList>
    </citation>
    <scope>NUCLEOTIDE SEQUENCE</scope>
    <source>
        <strain evidence="1">GSM-AAB239-AS_SAM_17_03QT</strain>
    </source>
</reference>
<gene>
    <name evidence="1" type="ORF">M6B38_259960</name>
</gene>
<proteinExistence type="predicted"/>
<comment type="caution">
    <text evidence="1">The sequence shown here is derived from an EMBL/GenBank/DDBJ whole genome shotgun (WGS) entry which is preliminary data.</text>
</comment>
<evidence type="ECO:0000313" key="1">
    <source>
        <dbReference type="EMBL" id="KAJ6851627.1"/>
    </source>
</evidence>
<organism evidence="1 2">
    <name type="scientific">Iris pallida</name>
    <name type="common">Sweet iris</name>
    <dbReference type="NCBI Taxonomy" id="29817"/>
    <lineage>
        <taxon>Eukaryota</taxon>
        <taxon>Viridiplantae</taxon>
        <taxon>Streptophyta</taxon>
        <taxon>Embryophyta</taxon>
        <taxon>Tracheophyta</taxon>
        <taxon>Spermatophyta</taxon>
        <taxon>Magnoliopsida</taxon>
        <taxon>Liliopsida</taxon>
        <taxon>Asparagales</taxon>
        <taxon>Iridaceae</taxon>
        <taxon>Iridoideae</taxon>
        <taxon>Irideae</taxon>
        <taxon>Iris</taxon>
    </lineage>
</organism>
<evidence type="ECO:0000313" key="2">
    <source>
        <dbReference type="Proteomes" id="UP001140949"/>
    </source>
</evidence>
<accession>A0AAX6IFK1</accession>
<keyword evidence="2" id="KW-1185">Reference proteome</keyword>
<dbReference type="AlphaFoldDB" id="A0AAX6IFK1"/>
<dbReference type="Proteomes" id="UP001140949">
    <property type="component" value="Unassembled WGS sequence"/>
</dbReference>